<keyword evidence="3" id="KW-1185">Reference proteome</keyword>
<feature type="region of interest" description="Disordered" evidence="1">
    <location>
        <begin position="1"/>
        <end position="75"/>
    </location>
</feature>
<proteinExistence type="predicted"/>
<feature type="compositionally biased region" description="Polar residues" evidence="1">
    <location>
        <begin position="58"/>
        <end position="75"/>
    </location>
</feature>
<evidence type="ECO:0000313" key="2">
    <source>
        <dbReference type="EMBL" id="KAK5925535.1"/>
    </source>
</evidence>
<sequence length="75" mass="8737">MHTQDPNKQGDSEEGEVLSEVDHKQGEATNRRRWPKAFIIQQDLHKHPHRHFPKPNPLHNSVPYSEIMSTTRTST</sequence>
<accession>A0AAN8DNX0</accession>
<evidence type="ECO:0000313" key="3">
    <source>
        <dbReference type="Proteomes" id="UP001331515"/>
    </source>
</evidence>
<dbReference type="AlphaFoldDB" id="A0AAN8DNX0"/>
<evidence type="ECO:0000256" key="1">
    <source>
        <dbReference type="SAM" id="MobiDB-lite"/>
    </source>
</evidence>
<dbReference type="EMBL" id="JAURVH010001520">
    <property type="protein sequence ID" value="KAK5925535.1"/>
    <property type="molecule type" value="Genomic_DNA"/>
</dbReference>
<protein>
    <submittedName>
        <fullName evidence="2">Uncharacterized protein</fullName>
    </submittedName>
</protein>
<comment type="caution">
    <text evidence="2">The sequence shown here is derived from an EMBL/GenBank/DDBJ whole genome shotgun (WGS) entry which is preliminary data.</text>
</comment>
<gene>
    <name evidence="2" type="ORF">CgunFtcFv8_018051</name>
</gene>
<dbReference type="Proteomes" id="UP001331515">
    <property type="component" value="Unassembled WGS sequence"/>
</dbReference>
<name>A0AAN8DNX0_CHAGU</name>
<organism evidence="2 3">
    <name type="scientific">Champsocephalus gunnari</name>
    <name type="common">Mackerel icefish</name>
    <dbReference type="NCBI Taxonomy" id="52237"/>
    <lineage>
        <taxon>Eukaryota</taxon>
        <taxon>Metazoa</taxon>
        <taxon>Chordata</taxon>
        <taxon>Craniata</taxon>
        <taxon>Vertebrata</taxon>
        <taxon>Euteleostomi</taxon>
        <taxon>Actinopterygii</taxon>
        <taxon>Neopterygii</taxon>
        <taxon>Teleostei</taxon>
        <taxon>Neoteleostei</taxon>
        <taxon>Acanthomorphata</taxon>
        <taxon>Eupercaria</taxon>
        <taxon>Perciformes</taxon>
        <taxon>Notothenioidei</taxon>
        <taxon>Channichthyidae</taxon>
        <taxon>Champsocephalus</taxon>
    </lineage>
</organism>
<feature type="compositionally biased region" description="Basic and acidic residues" evidence="1">
    <location>
        <begin position="20"/>
        <end position="30"/>
    </location>
</feature>
<reference evidence="2 3" key="1">
    <citation type="journal article" date="2023" name="Mol. Biol. Evol.">
        <title>Genomics of Secondarily Temperate Adaptation in the Only Non-Antarctic Icefish.</title>
        <authorList>
            <person name="Rivera-Colon A.G."/>
            <person name="Rayamajhi N."/>
            <person name="Minhas B.F."/>
            <person name="Madrigal G."/>
            <person name="Bilyk K.T."/>
            <person name="Yoon V."/>
            <person name="Hune M."/>
            <person name="Gregory S."/>
            <person name="Cheng C.H.C."/>
            <person name="Catchen J.M."/>
        </authorList>
    </citation>
    <scope>NUCLEOTIDE SEQUENCE [LARGE SCALE GENOMIC DNA]</scope>
    <source>
        <tissue evidence="2">White muscle</tissue>
    </source>
</reference>